<keyword evidence="3 8" id="KW-0813">Transport</keyword>
<feature type="transmembrane region" description="Helical" evidence="8">
    <location>
        <begin position="31"/>
        <end position="50"/>
    </location>
</feature>
<comment type="subcellular location">
    <subcellularLocation>
        <location evidence="8">Cell membrane</location>
        <topology evidence="8">Multi-pass membrane protein</topology>
    </subcellularLocation>
    <subcellularLocation>
        <location evidence="1">Membrane</location>
        <topology evidence="1">Multi-pass membrane protein</topology>
    </subcellularLocation>
</comment>
<feature type="compositionally biased region" description="Basic and acidic residues" evidence="9">
    <location>
        <begin position="524"/>
        <end position="535"/>
    </location>
</feature>
<accession>A0ABY7E326</accession>
<feature type="transmembrane region" description="Helical" evidence="8">
    <location>
        <begin position="353"/>
        <end position="371"/>
    </location>
</feature>
<dbReference type="Gene3D" id="1.10.3430.10">
    <property type="entry name" value="Ammonium transporter AmtB like domains"/>
    <property type="match status" value="1"/>
</dbReference>
<feature type="region of interest" description="Disordered" evidence="9">
    <location>
        <begin position="517"/>
        <end position="548"/>
    </location>
</feature>
<evidence type="ECO:0000256" key="8">
    <source>
        <dbReference type="RuleBase" id="RU362002"/>
    </source>
</evidence>
<feature type="transmembrane region" description="Helical" evidence="8">
    <location>
        <begin position="228"/>
        <end position="248"/>
    </location>
</feature>
<feature type="transmembrane region" description="Helical" evidence="8">
    <location>
        <begin position="71"/>
        <end position="88"/>
    </location>
</feature>
<keyword evidence="5 8" id="KW-1133">Transmembrane helix</keyword>
<dbReference type="Proteomes" id="UP001164746">
    <property type="component" value="Chromosome 4"/>
</dbReference>
<evidence type="ECO:0000256" key="4">
    <source>
        <dbReference type="ARBA" id="ARBA00022692"/>
    </source>
</evidence>
<keyword evidence="6 8" id="KW-0472">Membrane</keyword>
<protein>
    <recommendedName>
        <fullName evidence="8">Ammonium transporter</fullName>
    </recommendedName>
</protein>
<feature type="domain" description="Ammonium transporter AmtB-like" evidence="10">
    <location>
        <begin position="32"/>
        <end position="439"/>
    </location>
</feature>
<dbReference type="Pfam" id="PF00909">
    <property type="entry name" value="Ammonium_transp"/>
    <property type="match status" value="1"/>
</dbReference>
<comment type="similarity">
    <text evidence="2 8">Belongs to the ammonia transporter channel (TC 1.A.11.2) family.</text>
</comment>
<keyword evidence="4 8" id="KW-0812">Transmembrane</keyword>
<evidence type="ECO:0000256" key="5">
    <source>
        <dbReference type="ARBA" id="ARBA00022989"/>
    </source>
</evidence>
<proteinExistence type="inferred from homology"/>
<dbReference type="PANTHER" id="PTHR11730">
    <property type="entry name" value="AMMONIUM TRANSPORTER"/>
    <property type="match status" value="1"/>
</dbReference>
<feature type="transmembrane region" description="Helical" evidence="8">
    <location>
        <begin position="391"/>
        <end position="412"/>
    </location>
</feature>
<evidence type="ECO:0000256" key="7">
    <source>
        <dbReference type="ARBA" id="ARBA00023177"/>
    </source>
</evidence>
<dbReference type="SUPFAM" id="SSF111352">
    <property type="entry name" value="Ammonium transporter"/>
    <property type="match status" value="1"/>
</dbReference>
<dbReference type="NCBIfam" id="TIGR00836">
    <property type="entry name" value="amt"/>
    <property type="match status" value="1"/>
</dbReference>
<evidence type="ECO:0000256" key="6">
    <source>
        <dbReference type="ARBA" id="ARBA00023136"/>
    </source>
</evidence>
<feature type="transmembrane region" description="Helical" evidence="8">
    <location>
        <begin position="108"/>
        <end position="131"/>
    </location>
</feature>
<reference evidence="11" key="1">
    <citation type="submission" date="2022-11" db="EMBL/GenBank/DDBJ databases">
        <title>Centuries of genome instability and evolution in soft-shell clam transmissible cancer (bioRxiv).</title>
        <authorList>
            <person name="Hart S.F.M."/>
            <person name="Yonemitsu M.A."/>
            <person name="Giersch R.M."/>
            <person name="Beal B.F."/>
            <person name="Arriagada G."/>
            <person name="Davis B.W."/>
            <person name="Ostrander E.A."/>
            <person name="Goff S.P."/>
            <person name="Metzger M.J."/>
        </authorList>
    </citation>
    <scope>NUCLEOTIDE SEQUENCE</scope>
    <source>
        <strain evidence="11">MELC-2E11</strain>
        <tissue evidence="11">Siphon/mantle</tissue>
    </source>
</reference>
<sequence>METSANMTEMAEIVAALEGAAAVAGESMDQFFLLVMGFIIYLMQAGFAFLEAGAVRSRNTVNILIKNALDSFFGGVSYWLVGYALAFGKGNPFIGASYFAHSGLPATMYAHWFFQFVFAATAATIVSGAVAERCDFTAYIIYSSVVTGFIYPVVTHWAWSEEGWLVNGRTYEFDGELVNIGYNDFAGSGVVHMVGGIAAFVGALALGPRIGRFDRNDGSPIEIRGHSIPFASLGGFILVFGFFAFNGSSQGSISGDGDGAAVAMAVTNTVLAASGGAFTTLVLNKIKYFGDSKWSFLTTLNGCLTGMVAVCAGCNQFKSYFGFITGVLGGIAYMVTTWLVLKLKVDDPLDATAVHFGGGVVGVLSVPLFSYDYGVIYHWDMKSGYYLAWQVAGLAAIFSWAAVLSLIMFFSLKKLNIFRVPFEYEVKGLDIPKHGETAYPAEAYGHGWGEKGDALMGLMKEAANASIKTVVSKHTNVTIKETVRPSESPEVDAMRGYENKGYTGNTKLTTLYYENSSAKRDRKKVSFEAEPKLVRPPDPLQPISRCAR</sequence>
<dbReference type="InterPro" id="IPR018047">
    <property type="entry name" value="Ammonium_transpt_CS"/>
</dbReference>
<evidence type="ECO:0000313" key="12">
    <source>
        <dbReference type="Proteomes" id="UP001164746"/>
    </source>
</evidence>
<dbReference type="InterPro" id="IPR029020">
    <property type="entry name" value="Ammonium/urea_transptr"/>
</dbReference>
<dbReference type="InterPro" id="IPR024041">
    <property type="entry name" value="NH4_transpt_AmtB-like_dom"/>
</dbReference>
<dbReference type="PROSITE" id="PS01219">
    <property type="entry name" value="AMMONIUM_TRANSP"/>
    <property type="match status" value="1"/>
</dbReference>
<feature type="transmembrane region" description="Helical" evidence="8">
    <location>
        <begin position="185"/>
        <end position="207"/>
    </location>
</feature>
<feature type="transmembrane region" description="Helical" evidence="8">
    <location>
        <begin position="138"/>
        <end position="159"/>
    </location>
</feature>
<keyword evidence="7 8" id="KW-0924">Ammonia transport</keyword>
<evidence type="ECO:0000256" key="9">
    <source>
        <dbReference type="SAM" id="MobiDB-lite"/>
    </source>
</evidence>
<feature type="transmembrane region" description="Helical" evidence="8">
    <location>
        <begin position="319"/>
        <end position="341"/>
    </location>
</feature>
<feature type="transmembrane region" description="Helical" evidence="8">
    <location>
        <begin position="260"/>
        <end position="282"/>
    </location>
</feature>
<evidence type="ECO:0000256" key="2">
    <source>
        <dbReference type="ARBA" id="ARBA00005887"/>
    </source>
</evidence>
<dbReference type="InterPro" id="IPR001905">
    <property type="entry name" value="Ammonium_transpt"/>
</dbReference>
<evidence type="ECO:0000259" key="10">
    <source>
        <dbReference type="Pfam" id="PF00909"/>
    </source>
</evidence>
<evidence type="ECO:0000313" key="11">
    <source>
        <dbReference type="EMBL" id="WAR03347.1"/>
    </source>
</evidence>
<evidence type="ECO:0000256" key="3">
    <source>
        <dbReference type="ARBA" id="ARBA00022448"/>
    </source>
</evidence>
<organism evidence="11 12">
    <name type="scientific">Mya arenaria</name>
    <name type="common">Soft-shell clam</name>
    <dbReference type="NCBI Taxonomy" id="6604"/>
    <lineage>
        <taxon>Eukaryota</taxon>
        <taxon>Metazoa</taxon>
        <taxon>Spiralia</taxon>
        <taxon>Lophotrochozoa</taxon>
        <taxon>Mollusca</taxon>
        <taxon>Bivalvia</taxon>
        <taxon>Autobranchia</taxon>
        <taxon>Heteroconchia</taxon>
        <taxon>Euheterodonta</taxon>
        <taxon>Imparidentia</taxon>
        <taxon>Neoheterodontei</taxon>
        <taxon>Myida</taxon>
        <taxon>Myoidea</taxon>
        <taxon>Myidae</taxon>
        <taxon>Mya</taxon>
    </lineage>
</organism>
<dbReference type="EMBL" id="CP111015">
    <property type="protein sequence ID" value="WAR03347.1"/>
    <property type="molecule type" value="Genomic_DNA"/>
</dbReference>
<evidence type="ECO:0000256" key="1">
    <source>
        <dbReference type="ARBA" id="ARBA00004141"/>
    </source>
</evidence>
<keyword evidence="12" id="KW-1185">Reference proteome</keyword>
<name>A0ABY7E326_MYAAR</name>
<dbReference type="PANTHER" id="PTHR11730:SF6">
    <property type="entry name" value="AMMONIUM TRANSPORTER"/>
    <property type="match status" value="1"/>
</dbReference>
<gene>
    <name evidence="11" type="ORF">MAR_009905</name>
</gene>